<name>H5XSR8_9FIRM</name>
<dbReference type="AlphaFoldDB" id="H5XSR8"/>
<dbReference type="HOGENOM" id="CLU_102878_1_0_9"/>
<dbReference type="Gene3D" id="3.30.70.120">
    <property type="match status" value="2"/>
</dbReference>
<dbReference type="RefSeq" id="WP_007779093.1">
    <property type="nucleotide sequence ID" value="NZ_CM001441.1"/>
</dbReference>
<dbReference type="eggNOG" id="COG0347">
    <property type="taxonomic scope" value="Bacteria"/>
</dbReference>
<sequence length="223" mass="24214">MRVETICDIKQFDLLCVVVNYGAGKKVIKASKELGITGFTALLGKGTVQNHLLDLLGLNEVKKEIILLICEADCSDRAFTELNKKFKFEKPNHGIVFSTSIANLLGARNCSYSKDTESRGVEDIMYNAIFTIVDKGMAESVIDAAVLGGSKGGTIINARGAGIHEYSKLLAMAIEPEKEIVMILSEKTITEAIVSSIRTTMKIDDPGNGILFVIDINKAHGLY</sequence>
<dbReference type="STRING" id="768710.DesyoDRAFT_0554"/>
<evidence type="ECO:0000313" key="2">
    <source>
        <dbReference type="Proteomes" id="UP000005104"/>
    </source>
</evidence>
<organism evidence="1 2">
    <name type="scientific">Desulfosporosinus youngiae DSM 17734</name>
    <dbReference type="NCBI Taxonomy" id="768710"/>
    <lineage>
        <taxon>Bacteria</taxon>
        <taxon>Bacillati</taxon>
        <taxon>Bacillota</taxon>
        <taxon>Clostridia</taxon>
        <taxon>Eubacteriales</taxon>
        <taxon>Desulfitobacteriaceae</taxon>
        <taxon>Desulfosporosinus</taxon>
    </lineage>
</organism>
<dbReference type="InterPro" id="IPR002187">
    <property type="entry name" value="N-reg_PII"/>
</dbReference>
<keyword evidence="2" id="KW-1185">Reference proteome</keyword>
<dbReference type="Proteomes" id="UP000005104">
    <property type="component" value="Chromosome"/>
</dbReference>
<dbReference type="OrthoDB" id="9803021at2"/>
<dbReference type="SUPFAM" id="SSF54913">
    <property type="entry name" value="GlnB-like"/>
    <property type="match status" value="2"/>
</dbReference>
<gene>
    <name evidence="1" type="ORF">DesyoDRAFT_0554</name>
</gene>
<protein>
    <recommendedName>
        <fullName evidence="3">Nitrogen regulatory protein PII</fullName>
    </recommendedName>
</protein>
<reference evidence="1 2" key="1">
    <citation type="submission" date="2011-11" db="EMBL/GenBank/DDBJ databases">
        <title>The Noncontiguous Finished genome of Desulfosporosinus youngiae DSM 17734.</title>
        <authorList>
            <consortium name="US DOE Joint Genome Institute (JGI-PGF)"/>
            <person name="Lucas S."/>
            <person name="Han J."/>
            <person name="Lapidus A."/>
            <person name="Cheng J.-F."/>
            <person name="Goodwin L."/>
            <person name="Pitluck S."/>
            <person name="Peters L."/>
            <person name="Ovchinnikova G."/>
            <person name="Lu M."/>
            <person name="Land M.L."/>
            <person name="Hauser L."/>
            <person name="Pester M."/>
            <person name="Spring S."/>
            <person name="Ollivier B."/>
            <person name="Rattei T."/>
            <person name="Klenk H.-P."/>
            <person name="Wagner M."/>
            <person name="Loy A."/>
            <person name="Woyke T.J."/>
        </authorList>
    </citation>
    <scope>NUCLEOTIDE SEQUENCE [LARGE SCALE GENOMIC DNA]</scope>
    <source>
        <strain evidence="1 2">DSM 17734</strain>
    </source>
</reference>
<dbReference type="GO" id="GO:0006808">
    <property type="term" value="P:regulation of nitrogen utilization"/>
    <property type="evidence" value="ECO:0007669"/>
    <property type="project" value="InterPro"/>
</dbReference>
<dbReference type="GO" id="GO:0030234">
    <property type="term" value="F:enzyme regulator activity"/>
    <property type="evidence" value="ECO:0007669"/>
    <property type="project" value="InterPro"/>
</dbReference>
<dbReference type="EMBL" id="CM001441">
    <property type="protein sequence ID" value="EHQ87736.1"/>
    <property type="molecule type" value="Genomic_DNA"/>
</dbReference>
<evidence type="ECO:0008006" key="3">
    <source>
        <dbReference type="Google" id="ProtNLM"/>
    </source>
</evidence>
<dbReference type="PROSITE" id="PS51343">
    <property type="entry name" value="PII_GLNB_DOM"/>
    <property type="match status" value="1"/>
</dbReference>
<evidence type="ECO:0000313" key="1">
    <source>
        <dbReference type="EMBL" id="EHQ87736.1"/>
    </source>
</evidence>
<accession>H5XSR8</accession>
<dbReference type="InterPro" id="IPR011322">
    <property type="entry name" value="N-reg_PII-like_a/b"/>
</dbReference>
<proteinExistence type="predicted"/>
<dbReference type="InterPro" id="IPR015867">
    <property type="entry name" value="N-reg_PII/ATP_PRibTrfase_C"/>
</dbReference>